<dbReference type="Gene3D" id="3.40.50.1400">
    <property type="match status" value="1"/>
</dbReference>
<evidence type="ECO:0000256" key="2">
    <source>
        <dbReference type="ARBA" id="ARBA00023239"/>
    </source>
</evidence>
<dbReference type="EMBL" id="MSLT01000018">
    <property type="protein sequence ID" value="OUD13063.1"/>
    <property type="molecule type" value="Genomic_DNA"/>
</dbReference>
<keyword evidence="2" id="KW-0456">Lyase</keyword>
<dbReference type="Pfam" id="PF01903">
    <property type="entry name" value="CbiX"/>
    <property type="match status" value="1"/>
</dbReference>
<sequence>MKSLLLIAHGSRRELSNQEVRQLTDQLRIQAGTEFKQVSCAFLELAEPSIEAEIDHCVQQGCSELFILPYFLSAGRHVSEDIPQAIARKQADYPDLRVVVLPYLGASPQLVQVLLHQLNDS</sequence>
<keyword evidence="1" id="KW-0479">Metal-binding</keyword>
<dbReference type="InterPro" id="IPR050963">
    <property type="entry name" value="Sirohydro_Cobaltochel/CbiX"/>
</dbReference>
<dbReference type="InterPro" id="IPR002762">
    <property type="entry name" value="CbiX-like"/>
</dbReference>
<organism evidence="3 4">
    <name type="scientific">Thioflexithrix psekupsensis</name>
    <dbReference type="NCBI Taxonomy" id="1570016"/>
    <lineage>
        <taxon>Bacteria</taxon>
        <taxon>Pseudomonadati</taxon>
        <taxon>Pseudomonadota</taxon>
        <taxon>Gammaproteobacteria</taxon>
        <taxon>Thiotrichales</taxon>
        <taxon>Thioflexithrix</taxon>
    </lineage>
</organism>
<dbReference type="GO" id="GO:0046872">
    <property type="term" value="F:metal ion binding"/>
    <property type="evidence" value="ECO:0007669"/>
    <property type="project" value="UniProtKB-KW"/>
</dbReference>
<reference evidence="3 4" key="1">
    <citation type="submission" date="2016-12" db="EMBL/GenBank/DDBJ databases">
        <title>Thioflexothrix psekupsii D3 genome sequencing and assembly.</title>
        <authorList>
            <person name="Fomenkov A."/>
            <person name="Vincze T."/>
            <person name="Grabovich M."/>
            <person name="Anton B.P."/>
            <person name="Dubinina G."/>
            <person name="Orlova M."/>
            <person name="Belousova E."/>
            <person name="Roberts R.J."/>
        </authorList>
    </citation>
    <scope>NUCLEOTIDE SEQUENCE [LARGE SCALE GENOMIC DNA]</scope>
    <source>
        <strain evidence="3">D3</strain>
    </source>
</reference>
<dbReference type="CDD" id="cd03416">
    <property type="entry name" value="CbiX_SirB_N"/>
    <property type="match status" value="1"/>
</dbReference>
<dbReference type="RefSeq" id="WP_086488509.1">
    <property type="nucleotide sequence ID" value="NZ_MSLT01000018.1"/>
</dbReference>
<dbReference type="SUPFAM" id="SSF53800">
    <property type="entry name" value="Chelatase"/>
    <property type="match status" value="1"/>
</dbReference>
<evidence type="ECO:0000313" key="3">
    <source>
        <dbReference type="EMBL" id="OUD13063.1"/>
    </source>
</evidence>
<accession>A0A251X5X9</accession>
<evidence type="ECO:0000313" key="4">
    <source>
        <dbReference type="Proteomes" id="UP000194798"/>
    </source>
</evidence>
<dbReference type="Proteomes" id="UP000194798">
    <property type="component" value="Unassembled WGS sequence"/>
</dbReference>
<gene>
    <name evidence="3" type="ORF">TPSD3_10445</name>
</gene>
<evidence type="ECO:0000256" key="1">
    <source>
        <dbReference type="ARBA" id="ARBA00022723"/>
    </source>
</evidence>
<name>A0A251X5X9_9GAMM</name>
<dbReference type="PANTHER" id="PTHR33542">
    <property type="entry name" value="SIROHYDROCHLORIN FERROCHELATASE, CHLOROPLASTIC"/>
    <property type="match status" value="1"/>
</dbReference>
<comment type="caution">
    <text evidence="3">The sequence shown here is derived from an EMBL/GenBank/DDBJ whole genome shotgun (WGS) entry which is preliminary data.</text>
</comment>
<dbReference type="OrthoDB" id="9797895at2"/>
<dbReference type="GO" id="GO:0016829">
    <property type="term" value="F:lyase activity"/>
    <property type="evidence" value="ECO:0007669"/>
    <property type="project" value="UniProtKB-KW"/>
</dbReference>
<proteinExistence type="predicted"/>
<protein>
    <submittedName>
        <fullName evidence="3">Cobalamin biosynthesis protein CbiX</fullName>
    </submittedName>
</protein>
<dbReference type="PANTHER" id="PTHR33542:SF3">
    <property type="entry name" value="SIROHYDROCHLORIN FERROCHELATASE, CHLOROPLASTIC"/>
    <property type="match status" value="1"/>
</dbReference>
<dbReference type="AlphaFoldDB" id="A0A251X5X9"/>
<keyword evidence="4" id="KW-1185">Reference proteome</keyword>